<dbReference type="Gene3D" id="3.30.70.270">
    <property type="match status" value="2"/>
</dbReference>
<feature type="region of interest" description="Disordered" evidence="2">
    <location>
        <begin position="946"/>
        <end position="982"/>
    </location>
</feature>
<comment type="caution">
    <text evidence="4">The sequence shown here is derived from an EMBL/GenBank/DDBJ whole genome shotgun (WGS) entry which is preliminary data.</text>
</comment>
<dbReference type="CDD" id="cd00303">
    <property type="entry name" value="retropepsin_like"/>
    <property type="match status" value="2"/>
</dbReference>
<feature type="domain" description="Reverse transcriptase" evidence="3">
    <location>
        <begin position="530"/>
        <end position="709"/>
    </location>
</feature>
<dbReference type="PANTHER" id="PTHR35046:SF9">
    <property type="entry name" value="RNA-DIRECTED DNA POLYMERASE"/>
    <property type="match status" value="1"/>
</dbReference>
<evidence type="ECO:0000313" key="5">
    <source>
        <dbReference type="Proteomes" id="UP001231189"/>
    </source>
</evidence>
<dbReference type="InterPro" id="IPR043128">
    <property type="entry name" value="Rev_trsase/Diguanyl_cyclase"/>
</dbReference>
<proteinExistence type="predicted"/>
<feature type="region of interest" description="Disordered" evidence="2">
    <location>
        <begin position="1430"/>
        <end position="1502"/>
    </location>
</feature>
<keyword evidence="5" id="KW-1185">Reference proteome</keyword>
<name>A0AAD8SWM8_LOLMU</name>
<dbReference type="Pfam" id="PF03732">
    <property type="entry name" value="Retrotrans_gag"/>
    <property type="match status" value="1"/>
</dbReference>
<feature type="region of interest" description="Disordered" evidence="2">
    <location>
        <begin position="248"/>
        <end position="322"/>
    </location>
</feature>
<dbReference type="Proteomes" id="UP001231189">
    <property type="component" value="Unassembled WGS sequence"/>
</dbReference>
<dbReference type="Pfam" id="PF00078">
    <property type="entry name" value="RVT_1"/>
    <property type="match status" value="1"/>
</dbReference>
<feature type="compositionally biased region" description="Low complexity" evidence="2">
    <location>
        <begin position="161"/>
        <end position="176"/>
    </location>
</feature>
<protein>
    <recommendedName>
        <fullName evidence="3">Reverse transcriptase domain-containing protein</fullName>
    </recommendedName>
</protein>
<feature type="region of interest" description="Disordered" evidence="2">
    <location>
        <begin position="1126"/>
        <end position="1230"/>
    </location>
</feature>
<feature type="compositionally biased region" description="Polar residues" evidence="2">
    <location>
        <begin position="264"/>
        <end position="277"/>
    </location>
</feature>
<evidence type="ECO:0000259" key="3">
    <source>
        <dbReference type="PROSITE" id="PS50878"/>
    </source>
</evidence>
<organism evidence="4 5">
    <name type="scientific">Lolium multiflorum</name>
    <name type="common">Italian ryegrass</name>
    <name type="synonym">Lolium perenne subsp. multiflorum</name>
    <dbReference type="NCBI Taxonomy" id="4521"/>
    <lineage>
        <taxon>Eukaryota</taxon>
        <taxon>Viridiplantae</taxon>
        <taxon>Streptophyta</taxon>
        <taxon>Embryophyta</taxon>
        <taxon>Tracheophyta</taxon>
        <taxon>Spermatophyta</taxon>
        <taxon>Magnoliopsida</taxon>
        <taxon>Liliopsida</taxon>
        <taxon>Poales</taxon>
        <taxon>Poaceae</taxon>
        <taxon>BOP clade</taxon>
        <taxon>Pooideae</taxon>
        <taxon>Poodae</taxon>
        <taxon>Poeae</taxon>
        <taxon>Poeae Chloroplast Group 2 (Poeae type)</taxon>
        <taxon>Loliodinae</taxon>
        <taxon>Loliinae</taxon>
        <taxon>Lolium</taxon>
    </lineage>
</organism>
<feature type="compositionally biased region" description="Basic and acidic residues" evidence="2">
    <location>
        <begin position="1143"/>
        <end position="1152"/>
    </location>
</feature>
<feature type="compositionally biased region" description="Pro residues" evidence="2">
    <location>
        <begin position="1537"/>
        <end position="1548"/>
    </location>
</feature>
<gene>
    <name evidence="4" type="ORF">QYE76_053631</name>
</gene>
<feature type="coiled-coil region" evidence="1">
    <location>
        <begin position="1005"/>
        <end position="1032"/>
    </location>
</feature>
<dbReference type="EMBL" id="JAUUTY010000003">
    <property type="protein sequence ID" value="KAK1665472.1"/>
    <property type="molecule type" value="Genomic_DNA"/>
</dbReference>
<dbReference type="Pfam" id="PF17919">
    <property type="entry name" value="RT_RNaseH_2"/>
    <property type="match status" value="1"/>
</dbReference>
<dbReference type="Gene3D" id="2.40.70.10">
    <property type="entry name" value="Acid Proteases"/>
    <property type="match status" value="1"/>
</dbReference>
<evidence type="ECO:0000313" key="4">
    <source>
        <dbReference type="EMBL" id="KAK1665472.1"/>
    </source>
</evidence>
<evidence type="ECO:0000256" key="1">
    <source>
        <dbReference type="SAM" id="Coils"/>
    </source>
</evidence>
<sequence length="1732" mass="190765">MGMEANQFDLLVEDVDNDNPSLVIAATEKKVAASRHGVQSKLLTKPLPSAQAGESVGIKTLAGQADRASARSEQRPAAVDPAKMTSEELHAHFTHLLGGHARDTDARIGDVDAKLTDALDKLDGLEAAFNSKLDAKFQELLTRLPPPRDNVRRRARRVPRAEVPAGTAPAAAAAHDAPSDEGYEDYEGDTDEQVEENVLDGEEVKQPAPGRPRQLNRNARPPPRLHILDYKEYNTITRLFHLACKAEREVQDRQPPWRRANISAGRTSSWSPRQSAPPSRGTAPAPTTSKYTAPASRAPPAATPPPSAGPPRSSSSMASTGKTRDIQCRKCLGFGHIERECRTKRVMLVREDGEYDSASDFDEDTLALIAARDGANSDSEREMEVMEADTADQYRSLVAQRVLSVQLSKSEHDQRHNLFQTRGVVKERAIRIIIDGGSCNNLASVDMVEKLSLPTRQRTHPYYIQWFESSRKLKEFIDVFPQDVPPGLPPIRGIEHQIDLIPGASLPNRAPYRTNPEETKEIQRQIQVLQDKGYIRESLSPCVVPIILVPKKDGSSRMCTDCRAINNITIRYRHPIPRLDDMLDELSGSIMFSKVDLRSGYHQIRMQLGDEWKTAFKTKFGLYEWLVMPFGLTNAPSTFMRLMNEVLRAFIGRFMVVYFDDILIYSKSLEDHLDHLRAVFNALRDARLYGNLEKCTFCTNRVAFLGYVVTAQGIEVDPAKIEAIESWPQPKTVTQVRSFLGLAGFYRRFVKDFGSIAAPLNELTKKDVPFVWGDAQQEAFMILKDKLTHAPLLQLPDFNKTFELECDASGIGLGGVEVLPPSEGLEPGYVAVSLVPIPASGYRPSSAGVFIRTGLTITTGERVASGLIWRFGSLDCVSDNAGCFADRPFPAGGSVISFGGHDVYVATVAPPRYPRQVLRCASPPPRAGSSAPASPAVVQVMMAGDELPTKNPRMRGPNLERNIDPNASGSGPKAPPPPSRLDAVRAKLSTPLTPGADPTAIEADLEAHRQLLLKQTEELAAAKRQMEITQREYNRAHGLTPGGDEPSRAGHIRRRGRDLGAEIARDGAPSPAPSAELPVYNTPDKNMRAAEAAAEELNRLEGEELRRQTKRVTELLNAANRQIADPRYVNAPRASHARGAAGNDREGARDTAESSSPAPSRHRDSRATHASSGRPSHQPSGSSRSRPPPSRNQEQDSGPRRHHRPAPEASGARQPAHSRLGPRIEPADARDRLDRLVESRIAEEEAPAGPKCFGPRIANEPTLEGFTLPRDTPKYDGTAKPEDWLQDYSTAVGIAKGNKRWAVRYSPLMLVGSARTWLNNLPAGSINGWLDFEAAFISNFTGTYRRPGRPQQLEMCKQGPDETDRAYLTRWCEMRNSCEGVHEIQAISFFMGGCRPNTMLWHKLRRSDPKSMAALMAIADKYALAEEAGKAPADISPAPPEGQQQAGRGRLARQPAGQLPRQASQRPAGPPVRLRPRSRRADNGGRRQPPPEARPAVEGEVHLRADARPCKYHSGKNPSNHTTRDCHFMKRLTSGEPLPPPPPPPPAGGPGGQAGAENANLEHHEANQVHHGGRYLAEDATYIIFTSEPEDRTSQERRSLEVNAVIPPVPQYLNCYAMVLDPTIGTTRRSVRFSRVLIDGGSSINILYRDTARKLGIQEAELRPTPTVFHGIVPGHCCQPIGRITLEVMFGKPDHFRTERIEFEVVDLVSPYHALLGRPALTKFMAVPHYGY</sequence>
<dbReference type="InterPro" id="IPR043502">
    <property type="entry name" value="DNA/RNA_pol_sf"/>
</dbReference>
<dbReference type="InterPro" id="IPR000477">
    <property type="entry name" value="RT_dom"/>
</dbReference>
<dbReference type="SUPFAM" id="SSF56672">
    <property type="entry name" value="DNA/RNA polymerases"/>
    <property type="match status" value="1"/>
</dbReference>
<dbReference type="PROSITE" id="PS50878">
    <property type="entry name" value="RT_POL"/>
    <property type="match status" value="1"/>
</dbReference>
<dbReference type="FunFam" id="3.30.70.270:FF:000020">
    <property type="entry name" value="Transposon Tf2-6 polyprotein-like Protein"/>
    <property type="match status" value="1"/>
</dbReference>
<dbReference type="CDD" id="cd01647">
    <property type="entry name" value="RT_LTR"/>
    <property type="match status" value="1"/>
</dbReference>
<accession>A0AAD8SWM8</accession>
<dbReference type="Gene3D" id="3.10.10.10">
    <property type="entry name" value="HIV Type 1 Reverse Transcriptase, subunit A, domain 1"/>
    <property type="match status" value="1"/>
</dbReference>
<feature type="region of interest" description="Disordered" evidence="2">
    <location>
        <begin position="146"/>
        <end position="223"/>
    </location>
</feature>
<dbReference type="InterPro" id="IPR041577">
    <property type="entry name" value="RT_RNaseH_2"/>
</dbReference>
<evidence type="ECO:0000256" key="2">
    <source>
        <dbReference type="SAM" id="MobiDB-lite"/>
    </source>
</evidence>
<feature type="compositionally biased region" description="Low complexity" evidence="2">
    <location>
        <begin position="1442"/>
        <end position="1458"/>
    </location>
</feature>
<dbReference type="PANTHER" id="PTHR35046">
    <property type="entry name" value="ZINC KNUCKLE (CCHC-TYPE) FAMILY PROTEIN"/>
    <property type="match status" value="1"/>
</dbReference>
<feature type="compositionally biased region" description="Low complexity" evidence="2">
    <location>
        <begin position="310"/>
        <end position="321"/>
    </location>
</feature>
<keyword evidence="1" id="KW-0175">Coiled coil</keyword>
<dbReference type="InterPro" id="IPR021109">
    <property type="entry name" value="Peptidase_aspartic_dom_sf"/>
</dbReference>
<feature type="compositionally biased region" description="Low complexity" evidence="2">
    <location>
        <begin position="1171"/>
        <end position="1185"/>
    </location>
</feature>
<feature type="compositionally biased region" description="Acidic residues" evidence="2">
    <location>
        <begin position="179"/>
        <end position="201"/>
    </location>
</feature>
<reference evidence="4" key="1">
    <citation type="submission" date="2023-07" db="EMBL/GenBank/DDBJ databases">
        <title>A chromosome-level genome assembly of Lolium multiflorum.</title>
        <authorList>
            <person name="Chen Y."/>
            <person name="Copetti D."/>
            <person name="Kolliker R."/>
            <person name="Studer B."/>
        </authorList>
    </citation>
    <scope>NUCLEOTIDE SEQUENCE</scope>
    <source>
        <strain evidence="4">02402/16</strain>
        <tissue evidence="4">Leaf</tissue>
    </source>
</reference>
<feature type="region of interest" description="Disordered" evidence="2">
    <location>
        <begin position="1531"/>
        <end position="1557"/>
    </location>
</feature>
<dbReference type="InterPro" id="IPR005162">
    <property type="entry name" value="Retrotrans_gag_dom"/>
</dbReference>